<dbReference type="PROSITE" id="PS00211">
    <property type="entry name" value="ABC_TRANSPORTER_1"/>
    <property type="match status" value="1"/>
</dbReference>
<dbReference type="CDD" id="cd18580">
    <property type="entry name" value="ABC_6TM_ABCC_D2"/>
    <property type="match status" value="1"/>
</dbReference>
<keyword evidence="5" id="KW-0067">ATP-binding</keyword>
<dbReference type="InterPro" id="IPR050173">
    <property type="entry name" value="ABC_transporter_C-like"/>
</dbReference>
<dbReference type="RefSeq" id="XP_056498586.1">
    <property type="nucleotide sequence ID" value="XM_056647035.1"/>
</dbReference>
<evidence type="ECO:0000313" key="11">
    <source>
        <dbReference type="EMBL" id="KAJ5224614.1"/>
    </source>
</evidence>
<dbReference type="Pfam" id="PF00664">
    <property type="entry name" value="ABC_membrane"/>
    <property type="match status" value="1"/>
</dbReference>
<dbReference type="SMART" id="SM00382">
    <property type="entry name" value="AAA"/>
    <property type="match status" value="1"/>
</dbReference>
<dbReference type="PROSITE" id="PS50929">
    <property type="entry name" value="ABC_TM1F"/>
    <property type="match status" value="1"/>
</dbReference>
<comment type="caution">
    <text evidence="11">The sequence shown here is derived from an EMBL/GenBank/DDBJ whole genome shotgun (WGS) entry which is preliminary data.</text>
</comment>
<protein>
    <submittedName>
        <fullName evidence="11">ABC multidrug transporter</fullName>
    </submittedName>
</protein>
<evidence type="ECO:0000256" key="6">
    <source>
        <dbReference type="ARBA" id="ARBA00022989"/>
    </source>
</evidence>
<gene>
    <name evidence="11" type="ORF">N7469_008117</name>
</gene>
<feature type="domain" description="ABC transmembrane type-1" evidence="10">
    <location>
        <begin position="334"/>
        <end position="445"/>
    </location>
</feature>
<evidence type="ECO:0000256" key="5">
    <source>
        <dbReference type="ARBA" id="ARBA00022840"/>
    </source>
</evidence>
<dbReference type="InterPro" id="IPR036640">
    <property type="entry name" value="ABC1_TM_sf"/>
</dbReference>
<feature type="transmembrane region" description="Helical" evidence="8">
    <location>
        <begin position="449"/>
        <end position="468"/>
    </location>
</feature>
<dbReference type="SUPFAM" id="SSF90123">
    <property type="entry name" value="ABC transporter transmembrane region"/>
    <property type="match status" value="1"/>
</dbReference>
<sequence length="780" mass="85695">MAPPFAFGTYSILANIRNTTPLTAATAYTSLTILSLLCQASASLIDAIMGMVQALISLERIRKYLSLEGGIPLPDDTCRHSELDSEWYNTVVSICALDRDFTQLPGREHAMIGSKGIMLSVVVKKAALARALYARKPLVILDDVFAGLDTETEQYVFAALFGPNGLLRQNDTTTVLATNSIRNISLADHIVVLGPDGTIVEQGLYSELISQGGYLANLDSKDNRSEQTDCQADDKNAALDDAFIQNANLNAENRPTSDLAIYKFYVNKTGRLSFFIFFVLCSGFVFGLLFSQIWIKFWVEANVRKPNDRLAYYLSLYVLWSALAILSFMGACLAPLGVFTGTDSGEIANRFSQDLELVDKELPPSLIGTMMAFVLCIGELAVNLYSSKYIAATVPVLIGLLYLVQSYYPKTSRQPRILEIQARAPLLTHFMETLQGLSSVRAFGWMPSYAAQNMIVAFLAIILVSVAVTTRTSTGASIGLALVNIVAFGANLKGLVYNWTALEISMGAISRIKDFTSNTPCEDQQGECKPLPHNWPEQGLIRFDDVSAAYSSESSLVLKNISLEVQPGQKLAVCGRTGSGKSSLVGSLLRLLDVRSGTIKIDGLDISTIARQDVRSRLITLPQESFFYYGTVRENLDIQKEHSDEKIYGILLRLGLHESIIQKGGLDVPMSDDLLSHGQKQLFCVARAVLRTSKILILDEVTSSVDQDTETVILQVLREEFPEHTVVSVAHRLKTILDYDQVIVLDEDRIVECGSPVTLTSQPSRFANLLRTSDYPSLSS</sequence>
<organism evidence="11 12">
    <name type="scientific">Penicillium citrinum</name>
    <dbReference type="NCBI Taxonomy" id="5077"/>
    <lineage>
        <taxon>Eukaryota</taxon>
        <taxon>Fungi</taxon>
        <taxon>Dikarya</taxon>
        <taxon>Ascomycota</taxon>
        <taxon>Pezizomycotina</taxon>
        <taxon>Eurotiomycetes</taxon>
        <taxon>Eurotiomycetidae</taxon>
        <taxon>Eurotiales</taxon>
        <taxon>Aspergillaceae</taxon>
        <taxon>Penicillium</taxon>
    </lineage>
</organism>
<evidence type="ECO:0000256" key="4">
    <source>
        <dbReference type="ARBA" id="ARBA00022741"/>
    </source>
</evidence>
<accession>A0A9W9TJA0</accession>
<dbReference type="InterPro" id="IPR044726">
    <property type="entry name" value="ABCC_6TM_D2"/>
</dbReference>
<evidence type="ECO:0000313" key="12">
    <source>
        <dbReference type="Proteomes" id="UP001147733"/>
    </source>
</evidence>
<keyword evidence="3 8" id="KW-0812">Transmembrane</keyword>
<dbReference type="GeneID" id="81386202"/>
<keyword evidence="6 8" id="KW-1133">Transmembrane helix</keyword>
<reference evidence="11" key="1">
    <citation type="submission" date="2022-11" db="EMBL/GenBank/DDBJ databases">
        <authorList>
            <person name="Petersen C."/>
        </authorList>
    </citation>
    <scope>NUCLEOTIDE SEQUENCE</scope>
    <source>
        <strain evidence="11">IBT 23319</strain>
    </source>
</reference>
<feature type="transmembrane region" description="Helical" evidence="8">
    <location>
        <begin position="272"/>
        <end position="295"/>
    </location>
</feature>
<feature type="transmembrane region" description="Helical" evidence="8">
    <location>
        <begin position="316"/>
        <end position="342"/>
    </location>
</feature>
<dbReference type="PROSITE" id="PS50893">
    <property type="entry name" value="ABC_TRANSPORTER_2"/>
    <property type="match status" value="1"/>
</dbReference>
<dbReference type="GO" id="GO:0005524">
    <property type="term" value="F:ATP binding"/>
    <property type="evidence" value="ECO:0007669"/>
    <property type="project" value="UniProtKB-KW"/>
</dbReference>
<dbReference type="InterPro" id="IPR011527">
    <property type="entry name" value="ABC1_TM_dom"/>
</dbReference>
<feature type="domain" description="ABC transporter" evidence="9">
    <location>
        <begin position="541"/>
        <end position="772"/>
    </location>
</feature>
<evidence type="ECO:0000256" key="3">
    <source>
        <dbReference type="ARBA" id="ARBA00022692"/>
    </source>
</evidence>
<dbReference type="OrthoDB" id="6500128at2759"/>
<dbReference type="CDD" id="cd03244">
    <property type="entry name" value="ABCC_MRP_domain2"/>
    <property type="match status" value="1"/>
</dbReference>
<dbReference type="GO" id="GO:0016887">
    <property type="term" value="F:ATP hydrolysis activity"/>
    <property type="evidence" value="ECO:0007669"/>
    <property type="project" value="InterPro"/>
</dbReference>
<dbReference type="PANTHER" id="PTHR24223:SF399">
    <property type="entry name" value="ABC TRANSPORTER ATNG"/>
    <property type="match status" value="1"/>
</dbReference>
<dbReference type="Gene3D" id="3.40.50.300">
    <property type="entry name" value="P-loop containing nucleotide triphosphate hydrolases"/>
    <property type="match status" value="2"/>
</dbReference>
<evidence type="ECO:0000259" key="9">
    <source>
        <dbReference type="PROSITE" id="PS50893"/>
    </source>
</evidence>
<feature type="transmembrane region" description="Helical" evidence="8">
    <location>
        <begin position="480"/>
        <end position="500"/>
    </location>
</feature>
<dbReference type="InterPro" id="IPR003593">
    <property type="entry name" value="AAA+_ATPase"/>
</dbReference>
<feature type="transmembrane region" description="Helical" evidence="8">
    <location>
        <begin position="389"/>
        <end position="408"/>
    </location>
</feature>
<dbReference type="InterPro" id="IPR027417">
    <property type="entry name" value="P-loop_NTPase"/>
</dbReference>
<keyword evidence="2" id="KW-0813">Transport</keyword>
<dbReference type="PANTHER" id="PTHR24223">
    <property type="entry name" value="ATP-BINDING CASSETTE SUB-FAMILY C"/>
    <property type="match status" value="1"/>
</dbReference>
<dbReference type="GO" id="GO:0016020">
    <property type="term" value="C:membrane"/>
    <property type="evidence" value="ECO:0007669"/>
    <property type="project" value="UniProtKB-SubCell"/>
</dbReference>
<dbReference type="EMBL" id="JAPQKT010000007">
    <property type="protein sequence ID" value="KAJ5224614.1"/>
    <property type="molecule type" value="Genomic_DNA"/>
</dbReference>
<proteinExistence type="predicted"/>
<dbReference type="Proteomes" id="UP001147733">
    <property type="component" value="Unassembled WGS sequence"/>
</dbReference>
<dbReference type="FunFam" id="3.40.50.300:FF:000838">
    <property type="entry name" value="ABC multidrug transporter (Eurofung)"/>
    <property type="match status" value="1"/>
</dbReference>
<dbReference type="InterPro" id="IPR003439">
    <property type="entry name" value="ABC_transporter-like_ATP-bd"/>
</dbReference>
<dbReference type="GO" id="GO:0140359">
    <property type="term" value="F:ABC-type transporter activity"/>
    <property type="evidence" value="ECO:0007669"/>
    <property type="project" value="InterPro"/>
</dbReference>
<evidence type="ECO:0000256" key="2">
    <source>
        <dbReference type="ARBA" id="ARBA00022448"/>
    </source>
</evidence>
<reference evidence="11" key="2">
    <citation type="journal article" date="2023" name="IMA Fungus">
        <title>Comparative genomic study of the Penicillium genus elucidates a diverse pangenome and 15 lateral gene transfer events.</title>
        <authorList>
            <person name="Petersen C."/>
            <person name="Sorensen T."/>
            <person name="Nielsen M.R."/>
            <person name="Sondergaard T.E."/>
            <person name="Sorensen J.L."/>
            <person name="Fitzpatrick D.A."/>
            <person name="Frisvad J.C."/>
            <person name="Nielsen K.L."/>
        </authorList>
    </citation>
    <scope>NUCLEOTIDE SEQUENCE</scope>
    <source>
        <strain evidence="11">IBT 23319</strain>
    </source>
</reference>
<dbReference type="AlphaFoldDB" id="A0A9W9TJA0"/>
<dbReference type="SUPFAM" id="SSF52540">
    <property type="entry name" value="P-loop containing nucleoside triphosphate hydrolases"/>
    <property type="match status" value="2"/>
</dbReference>
<feature type="transmembrane region" description="Helical" evidence="8">
    <location>
        <begin position="362"/>
        <end position="382"/>
    </location>
</feature>
<evidence type="ECO:0000259" key="10">
    <source>
        <dbReference type="PROSITE" id="PS50929"/>
    </source>
</evidence>
<keyword evidence="7 8" id="KW-0472">Membrane</keyword>
<keyword evidence="4" id="KW-0547">Nucleotide-binding</keyword>
<keyword evidence="12" id="KW-1185">Reference proteome</keyword>
<dbReference type="Pfam" id="PF00005">
    <property type="entry name" value="ABC_tran"/>
    <property type="match status" value="1"/>
</dbReference>
<evidence type="ECO:0000256" key="8">
    <source>
        <dbReference type="SAM" id="Phobius"/>
    </source>
</evidence>
<evidence type="ECO:0000256" key="7">
    <source>
        <dbReference type="ARBA" id="ARBA00023136"/>
    </source>
</evidence>
<dbReference type="Gene3D" id="1.20.1560.10">
    <property type="entry name" value="ABC transporter type 1, transmembrane domain"/>
    <property type="match status" value="2"/>
</dbReference>
<name>A0A9W9TJA0_PENCI</name>
<evidence type="ECO:0000256" key="1">
    <source>
        <dbReference type="ARBA" id="ARBA00004141"/>
    </source>
</evidence>
<dbReference type="InterPro" id="IPR017871">
    <property type="entry name" value="ABC_transporter-like_CS"/>
</dbReference>
<comment type="subcellular location">
    <subcellularLocation>
        <location evidence="1">Membrane</location>
        <topology evidence="1">Multi-pass membrane protein</topology>
    </subcellularLocation>
</comment>